<dbReference type="OrthoDB" id="3203937at2759"/>
<dbReference type="Pfam" id="PF13592">
    <property type="entry name" value="HTH_33"/>
    <property type="match status" value="1"/>
</dbReference>
<proteinExistence type="predicted"/>
<evidence type="ECO:0000313" key="3">
    <source>
        <dbReference type="Proteomes" id="UP000736335"/>
    </source>
</evidence>
<evidence type="ECO:0000313" key="2">
    <source>
        <dbReference type="EMBL" id="KAF9789322.1"/>
    </source>
</evidence>
<accession>A0A9P6HKC1</accession>
<evidence type="ECO:0000259" key="1">
    <source>
        <dbReference type="Pfam" id="PF13592"/>
    </source>
</evidence>
<organism evidence="2 3">
    <name type="scientific">Thelephora terrestris</name>
    <dbReference type="NCBI Taxonomy" id="56493"/>
    <lineage>
        <taxon>Eukaryota</taxon>
        <taxon>Fungi</taxon>
        <taxon>Dikarya</taxon>
        <taxon>Basidiomycota</taxon>
        <taxon>Agaricomycotina</taxon>
        <taxon>Agaricomycetes</taxon>
        <taxon>Thelephorales</taxon>
        <taxon>Thelephoraceae</taxon>
        <taxon>Thelephora</taxon>
    </lineage>
</organism>
<keyword evidence="3" id="KW-1185">Reference proteome</keyword>
<reference evidence="2" key="1">
    <citation type="journal article" date="2020" name="Nat. Commun.">
        <title>Large-scale genome sequencing of mycorrhizal fungi provides insights into the early evolution of symbiotic traits.</title>
        <authorList>
            <person name="Miyauchi S."/>
            <person name="Kiss E."/>
            <person name="Kuo A."/>
            <person name="Drula E."/>
            <person name="Kohler A."/>
            <person name="Sanchez-Garcia M."/>
            <person name="Morin E."/>
            <person name="Andreopoulos B."/>
            <person name="Barry K.W."/>
            <person name="Bonito G."/>
            <person name="Buee M."/>
            <person name="Carver A."/>
            <person name="Chen C."/>
            <person name="Cichocki N."/>
            <person name="Clum A."/>
            <person name="Culley D."/>
            <person name="Crous P.W."/>
            <person name="Fauchery L."/>
            <person name="Girlanda M."/>
            <person name="Hayes R.D."/>
            <person name="Keri Z."/>
            <person name="LaButti K."/>
            <person name="Lipzen A."/>
            <person name="Lombard V."/>
            <person name="Magnuson J."/>
            <person name="Maillard F."/>
            <person name="Murat C."/>
            <person name="Nolan M."/>
            <person name="Ohm R.A."/>
            <person name="Pangilinan J."/>
            <person name="Pereira M.F."/>
            <person name="Perotto S."/>
            <person name="Peter M."/>
            <person name="Pfister S."/>
            <person name="Riley R."/>
            <person name="Sitrit Y."/>
            <person name="Stielow J.B."/>
            <person name="Szollosi G."/>
            <person name="Zifcakova L."/>
            <person name="Stursova M."/>
            <person name="Spatafora J.W."/>
            <person name="Tedersoo L."/>
            <person name="Vaario L.M."/>
            <person name="Yamada A."/>
            <person name="Yan M."/>
            <person name="Wang P."/>
            <person name="Xu J."/>
            <person name="Bruns T."/>
            <person name="Baldrian P."/>
            <person name="Vilgalys R."/>
            <person name="Dunand C."/>
            <person name="Henrissat B."/>
            <person name="Grigoriev I.V."/>
            <person name="Hibbett D."/>
            <person name="Nagy L.G."/>
            <person name="Martin F.M."/>
        </authorList>
    </citation>
    <scope>NUCLEOTIDE SEQUENCE</scope>
    <source>
        <strain evidence="2">UH-Tt-Lm1</strain>
    </source>
</reference>
<dbReference type="InterPro" id="IPR025959">
    <property type="entry name" value="Winged_HTH_dom"/>
</dbReference>
<sequence length="108" mass="12457">IKHTPDMHLSELRHMLEVMCGVSVHKSTVCRSLHRAGYSLKKASISALEQNEDIRCEYLLTVGLQFSVEQLVFVDESACNRITTRRRCAWAPIGNRARRHDYFVRGKQ</sequence>
<dbReference type="EMBL" id="WIUZ02000003">
    <property type="protein sequence ID" value="KAF9789322.1"/>
    <property type="molecule type" value="Genomic_DNA"/>
</dbReference>
<feature type="non-terminal residue" evidence="2">
    <location>
        <position position="1"/>
    </location>
</feature>
<feature type="domain" description="Winged helix-turn helix" evidence="1">
    <location>
        <begin position="8"/>
        <end position="53"/>
    </location>
</feature>
<gene>
    <name evidence="2" type="ORF">BJ322DRAFT_1001219</name>
</gene>
<comment type="caution">
    <text evidence="2">The sequence shown here is derived from an EMBL/GenBank/DDBJ whole genome shotgun (WGS) entry which is preliminary data.</text>
</comment>
<dbReference type="Proteomes" id="UP000736335">
    <property type="component" value="Unassembled WGS sequence"/>
</dbReference>
<name>A0A9P6HKC1_9AGAM</name>
<protein>
    <recommendedName>
        <fullName evidence="1">Winged helix-turn helix domain-containing protein</fullName>
    </recommendedName>
</protein>
<reference evidence="2" key="2">
    <citation type="submission" date="2020-11" db="EMBL/GenBank/DDBJ databases">
        <authorList>
            <consortium name="DOE Joint Genome Institute"/>
            <person name="Kuo A."/>
            <person name="Miyauchi S."/>
            <person name="Kiss E."/>
            <person name="Drula E."/>
            <person name="Kohler A."/>
            <person name="Sanchez-Garcia M."/>
            <person name="Andreopoulos B."/>
            <person name="Barry K.W."/>
            <person name="Bonito G."/>
            <person name="Buee M."/>
            <person name="Carver A."/>
            <person name="Chen C."/>
            <person name="Cichocki N."/>
            <person name="Clum A."/>
            <person name="Culley D."/>
            <person name="Crous P.W."/>
            <person name="Fauchery L."/>
            <person name="Girlanda M."/>
            <person name="Hayes R."/>
            <person name="Keri Z."/>
            <person name="Labutti K."/>
            <person name="Lipzen A."/>
            <person name="Lombard V."/>
            <person name="Magnuson J."/>
            <person name="Maillard F."/>
            <person name="Morin E."/>
            <person name="Murat C."/>
            <person name="Nolan M."/>
            <person name="Ohm R."/>
            <person name="Pangilinan J."/>
            <person name="Pereira M."/>
            <person name="Perotto S."/>
            <person name="Peter M."/>
            <person name="Riley R."/>
            <person name="Sitrit Y."/>
            <person name="Stielow B."/>
            <person name="Szollosi G."/>
            <person name="Zifcakova L."/>
            <person name="Stursova M."/>
            <person name="Spatafora J.W."/>
            <person name="Tedersoo L."/>
            <person name="Vaario L.-M."/>
            <person name="Yamada A."/>
            <person name="Yan M."/>
            <person name="Wang P."/>
            <person name="Xu J."/>
            <person name="Bruns T."/>
            <person name="Baldrian P."/>
            <person name="Vilgalys R."/>
            <person name="Henrissat B."/>
            <person name="Grigoriev I.V."/>
            <person name="Hibbett D."/>
            <person name="Nagy L.G."/>
            <person name="Martin F.M."/>
        </authorList>
    </citation>
    <scope>NUCLEOTIDE SEQUENCE</scope>
    <source>
        <strain evidence="2">UH-Tt-Lm1</strain>
    </source>
</reference>
<dbReference type="AlphaFoldDB" id="A0A9P6HKC1"/>